<gene>
    <name evidence="1" type="ORF">ACFY35_09345</name>
</gene>
<dbReference type="SUPFAM" id="SSF55961">
    <property type="entry name" value="Bet v1-like"/>
    <property type="match status" value="1"/>
</dbReference>
<comment type="caution">
    <text evidence="1">The sequence shown here is derived from an EMBL/GenBank/DDBJ whole genome shotgun (WGS) entry which is preliminary data.</text>
</comment>
<dbReference type="InterPro" id="IPR019587">
    <property type="entry name" value="Polyketide_cyclase/dehydratase"/>
</dbReference>
<evidence type="ECO:0000313" key="1">
    <source>
        <dbReference type="EMBL" id="MFF5289632.1"/>
    </source>
</evidence>
<proteinExistence type="predicted"/>
<dbReference type="Gene3D" id="3.30.530.20">
    <property type="match status" value="1"/>
</dbReference>
<dbReference type="Proteomes" id="UP001602245">
    <property type="component" value="Unassembled WGS sequence"/>
</dbReference>
<reference evidence="1 2" key="1">
    <citation type="submission" date="2024-10" db="EMBL/GenBank/DDBJ databases">
        <title>The Natural Products Discovery Center: Release of the First 8490 Sequenced Strains for Exploring Actinobacteria Biosynthetic Diversity.</title>
        <authorList>
            <person name="Kalkreuter E."/>
            <person name="Kautsar S.A."/>
            <person name="Yang D."/>
            <person name="Bader C.D."/>
            <person name="Teijaro C.N."/>
            <person name="Fluegel L."/>
            <person name="Davis C.M."/>
            <person name="Simpson J.R."/>
            <person name="Lauterbach L."/>
            <person name="Steele A.D."/>
            <person name="Gui C."/>
            <person name="Meng S."/>
            <person name="Li G."/>
            <person name="Viehrig K."/>
            <person name="Ye F."/>
            <person name="Su P."/>
            <person name="Kiefer A.F."/>
            <person name="Nichols A."/>
            <person name="Cepeda A.J."/>
            <person name="Yan W."/>
            <person name="Fan B."/>
            <person name="Jiang Y."/>
            <person name="Adhikari A."/>
            <person name="Zheng C.-J."/>
            <person name="Schuster L."/>
            <person name="Cowan T.M."/>
            <person name="Smanski M.J."/>
            <person name="Chevrette M.G."/>
            <person name="De Carvalho L.P.S."/>
            <person name="Shen B."/>
        </authorList>
    </citation>
    <scope>NUCLEOTIDE SEQUENCE [LARGE SCALE GENOMIC DNA]</scope>
    <source>
        <strain evidence="1 2">NPDC000087</strain>
    </source>
</reference>
<sequence length="130" mass="14734">MPTFTLTARAEAPVEEVWKLLHDPARFPEWWAGIETVATAGDGRYTMWPTGYPDFPMAQQLRADAPDGRVTISCLVSDLVFRWRLRADDEATDIDVEVEIPDREAHRLPDQRRQLELSLATLTALAARIS</sequence>
<dbReference type="InterPro" id="IPR023393">
    <property type="entry name" value="START-like_dom_sf"/>
</dbReference>
<keyword evidence="2" id="KW-1185">Reference proteome</keyword>
<protein>
    <submittedName>
        <fullName evidence="1">SRPBCC family protein</fullName>
    </submittedName>
</protein>
<organism evidence="1 2">
    <name type="scientific">Paractinoplanes globisporus</name>
    <dbReference type="NCBI Taxonomy" id="113565"/>
    <lineage>
        <taxon>Bacteria</taxon>
        <taxon>Bacillati</taxon>
        <taxon>Actinomycetota</taxon>
        <taxon>Actinomycetes</taxon>
        <taxon>Micromonosporales</taxon>
        <taxon>Micromonosporaceae</taxon>
        <taxon>Paractinoplanes</taxon>
    </lineage>
</organism>
<dbReference type="Pfam" id="PF10604">
    <property type="entry name" value="Polyketide_cyc2"/>
    <property type="match status" value="1"/>
</dbReference>
<accession>A0ABW6W8J5</accession>
<dbReference type="EMBL" id="JBIAZU010000002">
    <property type="protein sequence ID" value="MFF5289632.1"/>
    <property type="molecule type" value="Genomic_DNA"/>
</dbReference>
<name>A0ABW6W8J5_9ACTN</name>
<dbReference type="RefSeq" id="WP_051115568.1">
    <property type="nucleotide sequence ID" value="NZ_JBIAZU010000002.1"/>
</dbReference>
<evidence type="ECO:0000313" key="2">
    <source>
        <dbReference type="Proteomes" id="UP001602245"/>
    </source>
</evidence>